<keyword evidence="3" id="KW-1185">Reference proteome</keyword>
<protein>
    <recommendedName>
        <fullName evidence="1">Inner membrane protein YgaP-like transmembrane domain-containing protein</fullName>
    </recommendedName>
</protein>
<proteinExistence type="predicted"/>
<dbReference type="Proteomes" id="UP000192527">
    <property type="component" value="Chromosome"/>
</dbReference>
<gene>
    <name evidence="2" type="ORF">HM131_17835</name>
</gene>
<dbReference type="RefSeq" id="WP_085031043.1">
    <property type="nucleotide sequence ID" value="NZ_CP020772.1"/>
</dbReference>
<dbReference type="STRING" id="402384.HM131_17835"/>
<evidence type="ECO:0000313" key="2">
    <source>
        <dbReference type="EMBL" id="ARI78584.1"/>
    </source>
</evidence>
<name>A0A1W5ZZ93_9BACI</name>
<evidence type="ECO:0000259" key="1">
    <source>
        <dbReference type="Pfam" id="PF11127"/>
    </source>
</evidence>
<reference evidence="2 3" key="1">
    <citation type="submission" date="2017-04" db="EMBL/GenBank/DDBJ databases">
        <title>The whole genome sequencing and assembly of Halobacillus mangrovi strain.</title>
        <authorList>
            <person name="Lee S.-J."/>
            <person name="Park M.-K."/>
            <person name="Kim J.-Y."/>
            <person name="Lee Y.-J."/>
            <person name="Yi H."/>
            <person name="Bahn Y.-S."/>
            <person name="Kim J.F."/>
            <person name="Lee D.-W."/>
        </authorList>
    </citation>
    <scope>NUCLEOTIDE SEQUENCE [LARGE SCALE GENOMIC DNA]</scope>
    <source>
        <strain evidence="2 3">KTB 131</strain>
    </source>
</reference>
<organism evidence="2 3">
    <name type="scientific">Halobacillus mangrovi</name>
    <dbReference type="NCBI Taxonomy" id="402384"/>
    <lineage>
        <taxon>Bacteria</taxon>
        <taxon>Bacillati</taxon>
        <taxon>Bacillota</taxon>
        <taxon>Bacilli</taxon>
        <taxon>Bacillales</taxon>
        <taxon>Bacillaceae</taxon>
        <taxon>Halobacillus</taxon>
    </lineage>
</organism>
<dbReference type="KEGG" id="hmn:HM131_17835"/>
<dbReference type="AlphaFoldDB" id="A0A1W5ZZ93"/>
<dbReference type="EMBL" id="CP020772">
    <property type="protein sequence ID" value="ARI78584.1"/>
    <property type="molecule type" value="Genomic_DNA"/>
</dbReference>
<evidence type="ECO:0000313" key="3">
    <source>
        <dbReference type="Proteomes" id="UP000192527"/>
    </source>
</evidence>
<dbReference type="OrthoDB" id="5405951at2"/>
<dbReference type="Pfam" id="PF11127">
    <property type="entry name" value="YgaP-like_TM"/>
    <property type="match status" value="1"/>
</dbReference>
<dbReference type="InterPro" id="IPR021309">
    <property type="entry name" value="YgaP-like_TM"/>
</dbReference>
<accession>A0A1W5ZZ93</accession>
<feature type="domain" description="Inner membrane protein YgaP-like transmembrane" evidence="1">
    <location>
        <begin position="1"/>
        <end position="61"/>
    </location>
</feature>
<sequence>MIQNIGIINSMVRITAGLSMLTFLSMQGQKQEDSFVQRMMVIIAAMKVAEGIVRYCPMTAMYDEIVYEDDGLEEDWDQEFTEEVM</sequence>